<sequence>MSKTSFLTYCFLFFALSSFGQKSYFKIAIEKDGVYKIDRSVLKDFGLSWRQINPQNLKFYHSPQKILPQQNTEQINVDWTEIPVFTNDNDGSFDKNDYIFFYAEGPDAIFPEGDQLQHKQHPYSKYSYILAEISDSPSKKIENSNSQVSNTQKVESLHHFEFYEPEFINLLNSGREWLGDYFFSEIDKSFSIPGLDLTEDLNANFKIVSQTYEDTDLSLFQNGEALGQMPLSLINYRRNDYYKRYNRAGEISEKAFQFTPDSENLTFTFQLPQEIDISSGAYIDYIEINGKRKPGFYPEQHQAWYFGEGNFQFGLNLSQTQHVWDISDPGNVSSLKSENGLVSVAASNSLTKLAFFDLENVFQPKSIEEITIEPIPNSAPELLIVYPQYFKKEAQLLADYRSSNDGLEVATAELELIYHQYSGGKTDPTAIRNYCRDLWKQNPEKFKYLLLFGDTNFDLKNNNGLSYIFPDRLIPTYESKESLEPIYSYSSDDYFGFLEDHEGEWPEGYSVNGRWISSRSDDHSLDIAVGRLPVKTKLEAQRLAEKLMHYDQSHYERETWKRKVAFVADDADLNIHQRDAEQFSDLVKENYPALQPQKIYLDAFAQTSTELGERSKEANEAFEKVMNSGALIVNFNGHGSEDGWTDEKLLTISEITQWRNLDNMPILFTATCEFGRYDNPAVVSGAELALLNPNGGSPALLTTTRPVFSSTNFKINEAFYKQLFEHQRLGDVFRETKNNSIQGEVNRNFSLLGDPSMRINFPSEKIEVYSINGEAPEDFILKSGEVYSLMGGTGDKTFFGTALISIFDKAVQKSTLGNSGNSKMGYTEISNLLFQGKAEVVNGEFQIDIRLTQNIAEGMDYGQIYLYAVNKSNGHQAIGGFDKVLISDEREQNITDHTPPEVTMNYNQETGILTILTFDESGVNVSSLTPEHNISLFVNDTIEYILNDDFQAINLTDGKIEFFLPKLTSNRPNTIQLKISDIYNNQTTEAFTITPESEEFETELTRIYPNISEDILNILFSHNKAGEELNIRISVYDLNGKELYYELTDCRDCPEELRFGMNLDEFLTANGKYFVKIVTGLNGQKGESVVSAPLLFWK</sequence>
<dbReference type="InterPro" id="IPR029030">
    <property type="entry name" value="Caspase-like_dom_sf"/>
</dbReference>
<organism evidence="3 4">
    <name type="scientific">Jiulongibacter sediminis</name>
    <dbReference type="NCBI Taxonomy" id="1605367"/>
    <lineage>
        <taxon>Bacteria</taxon>
        <taxon>Pseudomonadati</taxon>
        <taxon>Bacteroidota</taxon>
        <taxon>Cytophagia</taxon>
        <taxon>Cytophagales</taxon>
        <taxon>Leadbetterellaceae</taxon>
        <taxon>Jiulongibacter</taxon>
    </lineage>
</organism>
<dbReference type="STRING" id="1605367.AFM12_09745"/>
<comment type="caution">
    <text evidence="3">The sequence shown here is derived from an EMBL/GenBank/DDBJ whole genome shotgun (WGS) entry which is preliminary data.</text>
</comment>
<dbReference type="NCBIfam" id="NF033707">
    <property type="entry name" value="T9SS_sortase"/>
    <property type="match status" value="1"/>
</dbReference>
<reference evidence="3 4" key="1">
    <citation type="submission" date="2015-07" db="EMBL/GenBank/DDBJ databases">
        <title>The draft genome sequence of Leadbetterella sp. JN14-9.</title>
        <authorList>
            <person name="Liu Y."/>
            <person name="Du J."/>
            <person name="Shao Z."/>
        </authorList>
    </citation>
    <scope>NUCLEOTIDE SEQUENCE [LARGE SCALE GENOMIC DNA]</scope>
    <source>
        <strain evidence="3 4">JN14-9</strain>
    </source>
</reference>
<evidence type="ECO:0000313" key="3">
    <source>
        <dbReference type="EMBL" id="KPM48842.1"/>
    </source>
</evidence>
<dbReference type="SUPFAM" id="SSF52129">
    <property type="entry name" value="Caspase-like"/>
    <property type="match status" value="1"/>
</dbReference>
<dbReference type="InterPro" id="IPR001769">
    <property type="entry name" value="Gingipain"/>
</dbReference>
<evidence type="ECO:0000313" key="4">
    <source>
        <dbReference type="Proteomes" id="UP000050454"/>
    </source>
</evidence>
<evidence type="ECO:0000256" key="1">
    <source>
        <dbReference type="ARBA" id="ARBA00022729"/>
    </source>
</evidence>
<feature type="domain" description="Gingipain" evidence="2">
    <location>
        <begin position="383"/>
        <end position="759"/>
    </location>
</feature>
<dbReference type="AlphaFoldDB" id="A0A0P7C8I3"/>
<gene>
    <name evidence="3" type="ORF">AFM12_09745</name>
</gene>
<proteinExistence type="predicted"/>
<dbReference type="Proteomes" id="UP000050454">
    <property type="component" value="Unassembled WGS sequence"/>
</dbReference>
<protein>
    <recommendedName>
        <fullName evidence="2">Gingipain domain-containing protein</fullName>
    </recommendedName>
</protein>
<dbReference type="GO" id="GO:0006508">
    <property type="term" value="P:proteolysis"/>
    <property type="evidence" value="ECO:0007669"/>
    <property type="project" value="InterPro"/>
</dbReference>
<dbReference type="RefSeq" id="WP_055147297.1">
    <property type="nucleotide sequence ID" value="NZ_JXSZ01000006.1"/>
</dbReference>
<dbReference type="GO" id="GO:0008234">
    <property type="term" value="F:cysteine-type peptidase activity"/>
    <property type="evidence" value="ECO:0007669"/>
    <property type="project" value="InterPro"/>
</dbReference>
<accession>A0A0P7C8I3</accession>
<dbReference type="CDD" id="cd02258">
    <property type="entry name" value="Peptidase_C25_N"/>
    <property type="match status" value="1"/>
</dbReference>
<dbReference type="Gene3D" id="3.40.50.10390">
    <property type="entry name" value="Gingipain r, domain 1"/>
    <property type="match status" value="1"/>
</dbReference>
<dbReference type="InterPro" id="IPR029031">
    <property type="entry name" value="Gingipain_N_sf"/>
</dbReference>
<dbReference type="Pfam" id="PF01364">
    <property type="entry name" value="Peptidase_C25"/>
    <property type="match status" value="1"/>
</dbReference>
<dbReference type="OrthoDB" id="9809780at2"/>
<name>A0A0P7C8I3_9BACT</name>
<evidence type="ECO:0000259" key="2">
    <source>
        <dbReference type="Pfam" id="PF01364"/>
    </source>
</evidence>
<dbReference type="EMBL" id="LGTQ01000006">
    <property type="protein sequence ID" value="KPM48842.1"/>
    <property type="molecule type" value="Genomic_DNA"/>
</dbReference>
<keyword evidence="4" id="KW-1185">Reference proteome</keyword>
<dbReference type="PATRIC" id="fig|1605367.3.peg.3335"/>
<keyword evidence="1" id="KW-0732">Signal</keyword>
<dbReference type="Gene3D" id="3.40.50.1460">
    <property type="match status" value="1"/>
</dbReference>